<name>A0A126ZWQ6_9MICC</name>
<dbReference type="InterPro" id="IPR016156">
    <property type="entry name" value="FAD/NAD-linked_Rdtase_dimer_sf"/>
</dbReference>
<keyword evidence="9" id="KW-1185">Reference proteome</keyword>
<comment type="similarity">
    <text evidence="1">Belongs to the class-I pyridine nucleotide-disulfide oxidoreductase family.</text>
</comment>
<protein>
    <submittedName>
        <fullName evidence="8">Pyridine nucleotide-disulfide oxidoreductase dimerization region</fullName>
    </submittedName>
</protein>
<dbReference type="InterPro" id="IPR001100">
    <property type="entry name" value="Pyr_nuc-diS_OxRdtase"/>
</dbReference>
<sequence>MDTEYDVIVIGGGAAGENAADRAVKGGLTAAIVERSLLGGACSYWACEPSKALLRPGTALSAARRVPGAREAVTGSLDLRAVLAHRDEASSNWDDSSQVEWAEGAGIALIRGTARLTGAKRLWVTGDDGDHFALTARHAVVLATGSVPSLPKIPGLAGIHPWTTPDATSAQEVPESLAVIGAGVAGAELAQAFARLGSKVTVLARGTFLSAFPEDARRLVAEGLRADGVEILEGVSPERADLTDDGAARLTLPGGRELVAERVLVAAGRRAALDGLGLPAFGIEPPSLKVDESGRVQGLSWLYAVGDCSGGPKLTHQGKYQARITGDAIVARARGELGGAAPAPWSRWARTADVLAVPHVVFTDPEVASVGLTEEDAWEAGIRVRPVELPISVAGAWQHAEDYEGWAQFLVDEDTRTLVGACFAGPDVAELLHAATIAIAGEVPLERLWHATPAFPTVSEVWLRFLEAYGL</sequence>
<evidence type="ECO:0000256" key="4">
    <source>
        <dbReference type="PIRSR" id="PIRSR000350-3"/>
    </source>
</evidence>
<keyword evidence="4" id="KW-0547">Nucleotide-binding</keyword>
<accession>A0A126ZWQ6</accession>
<dbReference type="EMBL" id="CP014518">
    <property type="protein sequence ID" value="AMM31326.1"/>
    <property type="molecule type" value="Genomic_DNA"/>
</dbReference>
<proteinExistence type="inferred from homology"/>
<evidence type="ECO:0000259" key="6">
    <source>
        <dbReference type="Pfam" id="PF02852"/>
    </source>
</evidence>
<dbReference type="PIRSF" id="PIRSF000350">
    <property type="entry name" value="Mercury_reductase_MerA"/>
    <property type="match status" value="1"/>
</dbReference>
<gene>
    <name evidence="8" type="ORF">SA2016_0635</name>
</gene>
<feature type="binding site" evidence="4">
    <location>
        <begin position="181"/>
        <end position="188"/>
    </location>
    <ligand>
        <name>NAD(+)</name>
        <dbReference type="ChEBI" id="CHEBI:57540"/>
    </ligand>
</feature>
<evidence type="ECO:0000259" key="7">
    <source>
        <dbReference type="Pfam" id="PF07992"/>
    </source>
</evidence>
<evidence type="ECO:0000256" key="2">
    <source>
        <dbReference type="ARBA" id="ARBA00022630"/>
    </source>
</evidence>
<dbReference type="PRINTS" id="PR00411">
    <property type="entry name" value="PNDRDTASEI"/>
</dbReference>
<dbReference type="GO" id="GO:0000166">
    <property type="term" value="F:nucleotide binding"/>
    <property type="evidence" value="ECO:0007669"/>
    <property type="project" value="UniProtKB-KW"/>
</dbReference>
<dbReference type="InterPro" id="IPR023753">
    <property type="entry name" value="FAD/NAD-binding_dom"/>
</dbReference>
<dbReference type="Gene3D" id="3.30.390.30">
    <property type="match status" value="1"/>
</dbReference>
<dbReference type="KEGG" id="satk:SA2016_0635"/>
<keyword evidence="3 4" id="KW-0274">FAD</keyword>
<feature type="disulfide bond" description="Redox-active" evidence="5">
    <location>
        <begin position="42"/>
        <end position="47"/>
    </location>
</feature>
<keyword evidence="2" id="KW-0285">Flavoprotein</keyword>
<comment type="cofactor">
    <cofactor evidence="4">
        <name>FAD</name>
        <dbReference type="ChEBI" id="CHEBI:57692"/>
    </cofactor>
    <text evidence="4">Binds 1 FAD per subunit.</text>
</comment>
<dbReference type="Pfam" id="PF02852">
    <property type="entry name" value="Pyr_redox_dim"/>
    <property type="match status" value="1"/>
</dbReference>
<feature type="binding site" evidence="4">
    <location>
        <begin position="144"/>
        <end position="146"/>
    </location>
    <ligand>
        <name>FAD</name>
        <dbReference type="ChEBI" id="CHEBI:57692"/>
    </ligand>
</feature>
<keyword evidence="4" id="KW-0520">NAD</keyword>
<dbReference type="PRINTS" id="PR00368">
    <property type="entry name" value="FADPNR"/>
</dbReference>
<evidence type="ECO:0000256" key="1">
    <source>
        <dbReference type="ARBA" id="ARBA00007532"/>
    </source>
</evidence>
<dbReference type="GO" id="GO:0016491">
    <property type="term" value="F:oxidoreductase activity"/>
    <property type="evidence" value="ECO:0007669"/>
    <property type="project" value="InterPro"/>
</dbReference>
<dbReference type="STRING" id="37927.SA2016_0635"/>
<evidence type="ECO:0000313" key="8">
    <source>
        <dbReference type="EMBL" id="AMM31326.1"/>
    </source>
</evidence>
<dbReference type="Pfam" id="PF07992">
    <property type="entry name" value="Pyr_redox_2"/>
    <property type="match status" value="1"/>
</dbReference>
<feature type="domain" description="FAD/NAD(P)-binding" evidence="7">
    <location>
        <begin position="5"/>
        <end position="321"/>
    </location>
</feature>
<feature type="domain" description="Pyridine nucleotide-disulphide oxidoreductase dimerisation" evidence="6">
    <location>
        <begin position="357"/>
        <end position="462"/>
    </location>
</feature>
<feature type="binding site" evidence="4">
    <location>
        <position position="307"/>
    </location>
    <ligand>
        <name>FAD</name>
        <dbReference type="ChEBI" id="CHEBI:57692"/>
    </ligand>
</feature>
<dbReference type="RefSeq" id="WP_066495161.1">
    <property type="nucleotide sequence ID" value="NZ_BJMO01000022.1"/>
</dbReference>
<dbReference type="Proteomes" id="UP000070134">
    <property type="component" value="Chromosome"/>
</dbReference>
<dbReference type="InterPro" id="IPR036188">
    <property type="entry name" value="FAD/NAD-bd_sf"/>
</dbReference>
<feature type="binding site" evidence="4">
    <location>
        <position position="268"/>
    </location>
    <ligand>
        <name>NAD(+)</name>
        <dbReference type="ChEBI" id="CHEBI:57540"/>
    </ligand>
</feature>
<evidence type="ECO:0000256" key="5">
    <source>
        <dbReference type="PIRSR" id="PIRSR000350-4"/>
    </source>
</evidence>
<dbReference type="SUPFAM" id="SSF55424">
    <property type="entry name" value="FAD/NAD-linked reductases, dimerisation (C-terminal) domain"/>
    <property type="match status" value="1"/>
</dbReference>
<organism evidence="8 9">
    <name type="scientific">Sinomonas atrocyanea</name>
    <dbReference type="NCBI Taxonomy" id="37927"/>
    <lineage>
        <taxon>Bacteria</taxon>
        <taxon>Bacillati</taxon>
        <taxon>Actinomycetota</taxon>
        <taxon>Actinomycetes</taxon>
        <taxon>Micrococcales</taxon>
        <taxon>Micrococcaceae</taxon>
        <taxon>Sinomonas</taxon>
    </lineage>
</organism>
<dbReference type="InterPro" id="IPR004099">
    <property type="entry name" value="Pyr_nucl-diS_OxRdtase_dimer"/>
</dbReference>
<reference evidence="8 9" key="1">
    <citation type="submission" date="2016-02" db="EMBL/GenBank/DDBJ databases">
        <title>Complete genome of Sinomonas atrocyanea KCTC 3377.</title>
        <authorList>
            <person name="Kim K.M."/>
        </authorList>
    </citation>
    <scope>NUCLEOTIDE SEQUENCE [LARGE SCALE GENOMIC DNA]</scope>
    <source>
        <strain evidence="8 9">KCTC 3377</strain>
    </source>
</reference>
<dbReference type="SUPFAM" id="SSF51905">
    <property type="entry name" value="FAD/NAD(P)-binding domain"/>
    <property type="match status" value="1"/>
</dbReference>
<dbReference type="Gene3D" id="3.50.50.60">
    <property type="entry name" value="FAD/NAD(P)-binding domain"/>
    <property type="match status" value="2"/>
</dbReference>
<evidence type="ECO:0000313" key="9">
    <source>
        <dbReference type="Proteomes" id="UP000070134"/>
    </source>
</evidence>
<dbReference type="PANTHER" id="PTHR43014">
    <property type="entry name" value="MERCURIC REDUCTASE"/>
    <property type="match status" value="1"/>
</dbReference>
<evidence type="ECO:0000256" key="3">
    <source>
        <dbReference type="ARBA" id="ARBA00022827"/>
    </source>
</evidence>
<feature type="binding site" evidence="4">
    <location>
        <position position="51"/>
    </location>
    <ligand>
        <name>FAD</name>
        <dbReference type="ChEBI" id="CHEBI:57692"/>
    </ligand>
</feature>
<dbReference type="AlphaFoldDB" id="A0A126ZWQ6"/>
<dbReference type="PATRIC" id="fig|37927.3.peg.653"/>
<dbReference type="PANTHER" id="PTHR43014:SF5">
    <property type="entry name" value="GLUTATHIONE REDUCTASE (NADPH)"/>
    <property type="match status" value="1"/>
</dbReference>